<feature type="domain" description="J" evidence="4">
    <location>
        <begin position="1320"/>
        <end position="1384"/>
    </location>
</feature>
<dbReference type="PROSITE" id="PS50076">
    <property type="entry name" value="DNAJ_2"/>
    <property type="match status" value="1"/>
</dbReference>
<dbReference type="SUPFAM" id="SSF46565">
    <property type="entry name" value="Chaperone J-domain"/>
    <property type="match status" value="1"/>
</dbReference>
<dbReference type="GO" id="GO:0072318">
    <property type="term" value="P:clathrin coat disassembly"/>
    <property type="evidence" value="ECO:0007669"/>
    <property type="project" value="TreeGrafter"/>
</dbReference>
<dbReference type="GO" id="GO:0031982">
    <property type="term" value="C:vesicle"/>
    <property type="evidence" value="ECO:0007669"/>
    <property type="project" value="TreeGrafter"/>
</dbReference>
<feature type="compositionally biased region" description="Basic residues" evidence="3">
    <location>
        <begin position="843"/>
        <end position="852"/>
    </location>
</feature>
<feature type="region of interest" description="Disordered" evidence="3">
    <location>
        <begin position="1201"/>
        <end position="1224"/>
    </location>
</feature>
<feature type="region of interest" description="Disordered" evidence="3">
    <location>
        <begin position="959"/>
        <end position="979"/>
    </location>
</feature>
<feature type="compositionally biased region" description="Basic and acidic residues" evidence="3">
    <location>
        <begin position="856"/>
        <end position="874"/>
    </location>
</feature>
<evidence type="ECO:0000256" key="3">
    <source>
        <dbReference type="SAM" id="MobiDB-lite"/>
    </source>
</evidence>
<keyword evidence="6" id="KW-1185">Reference proteome</keyword>
<dbReference type="PANTHER" id="PTHR23172:SF87">
    <property type="entry name" value="CHAPERONE DNAJ-DOMAIN SUPERFAMILY PROTEIN"/>
    <property type="match status" value="1"/>
</dbReference>
<dbReference type="Gene3D" id="1.10.287.110">
    <property type="entry name" value="DnaJ domain"/>
    <property type="match status" value="1"/>
</dbReference>
<dbReference type="EMBL" id="JAYMYQ010000010">
    <property type="protein sequence ID" value="KAK7307522.1"/>
    <property type="molecule type" value="Genomic_DNA"/>
</dbReference>
<gene>
    <name evidence="5" type="ORF">VNO77_40661</name>
</gene>
<comment type="caution">
    <text evidence="5">The sequence shown here is derived from an EMBL/GenBank/DDBJ whole genome shotgun (WGS) entry which is preliminary data.</text>
</comment>
<organism evidence="5 6">
    <name type="scientific">Canavalia gladiata</name>
    <name type="common">Sword bean</name>
    <name type="synonym">Dolichos gladiatus</name>
    <dbReference type="NCBI Taxonomy" id="3824"/>
    <lineage>
        <taxon>Eukaryota</taxon>
        <taxon>Viridiplantae</taxon>
        <taxon>Streptophyta</taxon>
        <taxon>Embryophyta</taxon>
        <taxon>Tracheophyta</taxon>
        <taxon>Spermatophyta</taxon>
        <taxon>Magnoliopsida</taxon>
        <taxon>eudicotyledons</taxon>
        <taxon>Gunneridae</taxon>
        <taxon>Pentapetalae</taxon>
        <taxon>rosids</taxon>
        <taxon>fabids</taxon>
        <taxon>Fabales</taxon>
        <taxon>Fabaceae</taxon>
        <taxon>Papilionoideae</taxon>
        <taxon>50 kb inversion clade</taxon>
        <taxon>NPAAA clade</taxon>
        <taxon>indigoferoid/millettioid clade</taxon>
        <taxon>Phaseoleae</taxon>
        <taxon>Canavalia</taxon>
    </lineage>
</organism>
<evidence type="ECO:0000259" key="4">
    <source>
        <dbReference type="PROSITE" id="PS50076"/>
    </source>
</evidence>
<feature type="region of interest" description="Disordered" evidence="3">
    <location>
        <begin position="482"/>
        <end position="503"/>
    </location>
</feature>
<name>A0AAN9K0V8_CANGL</name>
<feature type="compositionally biased region" description="Low complexity" evidence="3">
    <location>
        <begin position="1204"/>
        <end position="1219"/>
    </location>
</feature>
<evidence type="ECO:0000313" key="6">
    <source>
        <dbReference type="Proteomes" id="UP001367508"/>
    </source>
</evidence>
<feature type="compositionally biased region" description="Basic and acidic residues" evidence="3">
    <location>
        <begin position="483"/>
        <end position="493"/>
    </location>
</feature>
<accession>A0AAN9K0V8</accession>
<evidence type="ECO:0000256" key="2">
    <source>
        <dbReference type="SAM" id="Coils"/>
    </source>
</evidence>
<proteinExistence type="predicted"/>
<evidence type="ECO:0000313" key="5">
    <source>
        <dbReference type="EMBL" id="KAK7307522.1"/>
    </source>
</evidence>
<evidence type="ECO:0000256" key="1">
    <source>
        <dbReference type="ARBA" id="ARBA00023054"/>
    </source>
</evidence>
<feature type="compositionally biased region" description="Basic and acidic residues" evidence="3">
    <location>
        <begin position="427"/>
        <end position="442"/>
    </location>
</feature>
<feature type="coiled-coil region" evidence="2">
    <location>
        <begin position="1112"/>
        <end position="1183"/>
    </location>
</feature>
<dbReference type="FunFam" id="1.10.287.110:FF:000009">
    <property type="entry name" value="Auxilin-related protein 1"/>
    <property type="match status" value="1"/>
</dbReference>
<feature type="region of interest" description="Disordered" evidence="3">
    <location>
        <begin position="1034"/>
        <end position="1063"/>
    </location>
</feature>
<keyword evidence="1 2" id="KW-0175">Coiled coil</keyword>
<dbReference type="GO" id="GO:0030276">
    <property type="term" value="F:clathrin binding"/>
    <property type="evidence" value="ECO:0007669"/>
    <property type="project" value="TreeGrafter"/>
</dbReference>
<feature type="region of interest" description="Disordered" evidence="3">
    <location>
        <begin position="598"/>
        <end position="652"/>
    </location>
</feature>
<protein>
    <recommendedName>
        <fullName evidence="4">J domain-containing protein</fullName>
    </recommendedName>
</protein>
<dbReference type="GO" id="GO:0072583">
    <property type="term" value="P:clathrin-dependent endocytosis"/>
    <property type="evidence" value="ECO:0007669"/>
    <property type="project" value="TreeGrafter"/>
</dbReference>
<feature type="coiled-coil region" evidence="2">
    <location>
        <begin position="1245"/>
        <end position="1296"/>
    </location>
</feature>
<dbReference type="Proteomes" id="UP001367508">
    <property type="component" value="Unassembled WGS sequence"/>
</dbReference>
<dbReference type="GO" id="GO:0005737">
    <property type="term" value="C:cytoplasm"/>
    <property type="evidence" value="ECO:0007669"/>
    <property type="project" value="TreeGrafter"/>
</dbReference>
<feature type="region of interest" description="Disordered" evidence="3">
    <location>
        <begin position="427"/>
        <end position="451"/>
    </location>
</feature>
<feature type="region of interest" description="Disordered" evidence="3">
    <location>
        <begin position="840"/>
        <end position="874"/>
    </location>
</feature>
<dbReference type="InterPro" id="IPR036869">
    <property type="entry name" value="J_dom_sf"/>
</dbReference>
<sequence>MESVAHSRQRNKVGITLSNNNGTLSGKSLYDDVYGGPPKFGVSNLSPRFEDYSEIFGSFHTARASSIPVLDLPAVHETEAFFDPRSDTFNYTDVFCALDFAVSYENLFHQHCGLEGVSYEEAWTPAETGSFSGESDHSANNQSMLNGDVFHSIDGNTEFNISYHKASGTSNEHRSKGKTHMTQLHAVPDFSRVYDETTKLHQTDPSFQVANDIEHDMEFSAGKVKGNHLRKTMPRLHNVTSGEQTFDSDIHLQNGCSRNDSHSSEMFVTVSDISLRSMPSQVPPPSRPPPVLDAKKGDIHRFHSNGRLVASEETPSGAGSPPFFDVEDDMNLSDTASADAMKEAMLRAEAKLRSAKQLKERKKGVYERHAKSSDEKINEAKMCEDSTGLNSLNDETMQESCGRQKLRKASPETLDILEGKRVLNMIKEKNKTESRSSPESDRSTGVGTQKEESEFFELVGMEESGMVIEPTKQSNILVQGTGTEKHGQKEREASNVQEKHKKVKAAEENYWGQEYEKNSKAAKEACEHNENIIKSKASNEKWRQTEYMEKEKMVEVFELEENEKSIRMVHKHGNSEKKVTEVDQSGILEDVCEMGHKEHKEVEIQKPKEVDRQAPNGVQSVKRHRQYEKTKENGKMQTEAFAPGQTGDEKKLNDSVELGDIDERSNVAFELDNNTQEKGTCRRENEMKLKLANQIQINKELKEAHEKVEIEKTSWGSSEDEVSNEGLIPALGRDENEKQHKEGFELEVNEITLKEAFMQRENEAYEQDQSRKKFEYICDGYGEGNRHQEAGDNKGVQKVLNQTPEKEQFDGMLNEANGKKVTKSTSNRTFSMEGNVTVSNKNSHLKQSKHTGKYVGEMERNEGLDKTLDGMGRNEKGENIKIAKSTDATWEIESDEDLAAKSASIYEEIVGKVKVSKESVADHEIGKMRTECKVGEKKLKKLGVENQLANEKIRVPEMTTRDVECSGTQSEKVDDDTMTKDDYRRSMEAVEPASLQESVNVQKTPQRFCVGQSTESKEKIINETPATVVKDDEKMRRERESGKVHLGKIEEERDREREREKDRMAVDKAMLEADREREREKDRIAVDGATFEARDRAYDEACERAERAAFERATVEARHKALAEARERLEKACAEARDKSYIHKATTEARLKAERAAVERATAEAQERAMEKLKNERTAYESRERLERSVSDNFGVCFRDGGRQDSSSSDSQFQNFSSSTGSRHPYSLYGAASFSERSEREGESAQRCRARLERHRRTAERAAKALAEKNMRDLLVQKEQAERNRLAETLDAEVRRWSSGKEGNLRALLSTLQYILGPDSGWQPIPLTEVITSAAVKKAYRKATLCVHPDKLQQRGASIQHKYICEKVFDLLKEAWNKFNSEER</sequence>
<reference evidence="5 6" key="1">
    <citation type="submission" date="2024-01" db="EMBL/GenBank/DDBJ databases">
        <title>The genomes of 5 underutilized Papilionoideae crops provide insights into root nodulation and disease resistanc.</title>
        <authorList>
            <person name="Jiang F."/>
        </authorList>
    </citation>
    <scope>NUCLEOTIDE SEQUENCE [LARGE SCALE GENOMIC DNA]</scope>
    <source>
        <strain evidence="5">LVBAO_FW01</strain>
        <tissue evidence="5">Leaves</tissue>
    </source>
</reference>
<dbReference type="PANTHER" id="PTHR23172">
    <property type="entry name" value="AUXILIN/CYCLIN G-ASSOCIATED KINASE-RELATED"/>
    <property type="match status" value="1"/>
</dbReference>
<feature type="compositionally biased region" description="Basic and acidic residues" evidence="3">
    <location>
        <begin position="598"/>
        <end position="612"/>
    </location>
</feature>
<dbReference type="InterPro" id="IPR001623">
    <property type="entry name" value="DnaJ_domain"/>
</dbReference>